<reference evidence="5" key="1">
    <citation type="submission" date="2017-08" db="EMBL/GenBank/DDBJ databases">
        <authorList>
            <person name="Grouzdev D.S."/>
            <person name="Gaisin V.A."/>
            <person name="Rysina M.S."/>
            <person name="Gorlenko V.M."/>
        </authorList>
    </citation>
    <scope>NUCLEOTIDE SEQUENCE [LARGE SCALE GENOMIC DNA]</scope>
    <source>
        <strain evidence="5">Kir15-3F</strain>
    </source>
</reference>
<dbReference type="GO" id="GO:0005829">
    <property type="term" value="C:cytosol"/>
    <property type="evidence" value="ECO:0007669"/>
    <property type="project" value="TreeGrafter"/>
</dbReference>
<evidence type="ECO:0000256" key="3">
    <source>
        <dbReference type="RuleBase" id="RU364069"/>
    </source>
</evidence>
<evidence type="ECO:0000256" key="1">
    <source>
        <dbReference type="PIRSR" id="PIRSR600888-1"/>
    </source>
</evidence>
<sequence>MAFRFIATELDGVLIVEPDCFRDERGFFLETYRQADYVANGIDCTFVQDNHSQSRQGVLRGLHYQDMSAPMAKLVRCSHGAILDVAVDLRFGSPTFGCWIAVELSDENARQLFVPVGFGHGFLTLSPVAEVQYKCSGYYHQPAEGAVRWDDPEIGIDWPISDPTISERDRQALSLADYIDRPAFLFSADQQR</sequence>
<comment type="catalytic activity">
    <reaction evidence="3">
        <text>dTDP-4-dehydro-6-deoxy-alpha-D-glucose = dTDP-4-dehydro-beta-L-rhamnose</text>
        <dbReference type="Rhea" id="RHEA:16969"/>
        <dbReference type="ChEBI" id="CHEBI:57649"/>
        <dbReference type="ChEBI" id="CHEBI:62830"/>
        <dbReference type="EC" id="5.1.3.13"/>
    </reaction>
</comment>
<evidence type="ECO:0000313" key="4">
    <source>
        <dbReference type="EMBL" id="PDW02259.1"/>
    </source>
</evidence>
<dbReference type="EC" id="5.1.3.13" evidence="3"/>
<organism evidence="4 5">
    <name type="scientific">Candidatus Viridilinea mediisalina</name>
    <dbReference type="NCBI Taxonomy" id="2024553"/>
    <lineage>
        <taxon>Bacteria</taxon>
        <taxon>Bacillati</taxon>
        <taxon>Chloroflexota</taxon>
        <taxon>Chloroflexia</taxon>
        <taxon>Chloroflexales</taxon>
        <taxon>Chloroflexineae</taxon>
        <taxon>Oscillochloridaceae</taxon>
        <taxon>Candidatus Viridilinea</taxon>
    </lineage>
</organism>
<gene>
    <name evidence="4" type="primary">rfbC</name>
    <name evidence="4" type="ORF">CJ255_14950</name>
</gene>
<dbReference type="EMBL" id="NQWI01000078">
    <property type="protein sequence ID" value="PDW02259.1"/>
    <property type="molecule type" value="Genomic_DNA"/>
</dbReference>
<accession>A0A2A6RHA0</accession>
<dbReference type="GO" id="GO:0019305">
    <property type="term" value="P:dTDP-rhamnose biosynthetic process"/>
    <property type="evidence" value="ECO:0007669"/>
    <property type="project" value="UniProtKB-UniRule"/>
</dbReference>
<evidence type="ECO:0000313" key="5">
    <source>
        <dbReference type="Proteomes" id="UP000220527"/>
    </source>
</evidence>
<feature type="active site" description="Proton acceptor" evidence="1">
    <location>
        <position position="63"/>
    </location>
</feature>
<name>A0A2A6RHA0_9CHLR</name>
<comment type="function">
    <text evidence="3">Catalyzes the epimerization of the C3' and C5'positions of dTDP-6-deoxy-D-xylo-4-hexulose, forming dTDP-6-deoxy-L-lyxo-4-hexulose.</text>
</comment>
<dbReference type="InterPro" id="IPR014710">
    <property type="entry name" value="RmlC-like_jellyroll"/>
</dbReference>
<dbReference type="PANTHER" id="PTHR21047">
    <property type="entry name" value="DTDP-6-DEOXY-D-GLUCOSE-3,5 EPIMERASE"/>
    <property type="match status" value="1"/>
</dbReference>
<keyword evidence="3" id="KW-0413">Isomerase</keyword>
<feature type="site" description="Participates in a stacking interaction with the thymidine ring of dTDP-4-oxo-6-deoxyglucose" evidence="2">
    <location>
        <position position="139"/>
    </location>
</feature>
<dbReference type="Proteomes" id="UP000220527">
    <property type="component" value="Unassembled WGS sequence"/>
</dbReference>
<feature type="active site" description="Proton donor" evidence="1">
    <location>
        <position position="133"/>
    </location>
</feature>
<evidence type="ECO:0000256" key="2">
    <source>
        <dbReference type="PIRSR" id="PIRSR600888-3"/>
    </source>
</evidence>
<dbReference type="CDD" id="cd00438">
    <property type="entry name" value="cupin_RmlC"/>
    <property type="match status" value="1"/>
</dbReference>
<dbReference type="Pfam" id="PF00908">
    <property type="entry name" value="dTDP_sugar_isom"/>
    <property type="match status" value="1"/>
</dbReference>
<dbReference type="GO" id="GO:0000271">
    <property type="term" value="P:polysaccharide biosynthetic process"/>
    <property type="evidence" value="ECO:0007669"/>
    <property type="project" value="TreeGrafter"/>
</dbReference>
<comment type="caution">
    <text evidence="4">The sequence shown here is derived from an EMBL/GenBank/DDBJ whole genome shotgun (WGS) entry which is preliminary data.</text>
</comment>
<dbReference type="PANTHER" id="PTHR21047:SF2">
    <property type="entry name" value="THYMIDINE DIPHOSPHO-4-KETO-RHAMNOSE 3,5-EPIMERASE"/>
    <property type="match status" value="1"/>
</dbReference>
<dbReference type="Gene3D" id="2.60.120.10">
    <property type="entry name" value="Jelly Rolls"/>
    <property type="match status" value="1"/>
</dbReference>
<comment type="similarity">
    <text evidence="3">Belongs to the dTDP-4-dehydrorhamnose 3,5-epimerase family.</text>
</comment>
<dbReference type="NCBIfam" id="TIGR01221">
    <property type="entry name" value="rmlC"/>
    <property type="match status" value="1"/>
</dbReference>
<dbReference type="OrthoDB" id="9800680at2"/>
<keyword evidence="5" id="KW-1185">Reference proteome</keyword>
<dbReference type="UniPathway" id="UPA00124"/>
<dbReference type="GO" id="GO:0008830">
    <property type="term" value="F:dTDP-4-dehydrorhamnose 3,5-epimerase activity"/>
    <property type="evidence" value="ECO:0007669"/>
    <property type="project" value="UniProtKB-UniRule"/>
</dbReference>
<comment type="subunit">
    <text evidence="3">Homodimer.</text>
</comment>
<comment type="pathway">
    <text evidence="3">Carbohydrate biosynthesis; dTDP-L-rhamnose biosynthesis.</text>
</comment>
<dbReference type="InterPro" id="IPR000888">
    <property type="entry name" value="RmlC-like"/>
</dbReference>
<protein>
    <recommendedName>
        <fullName evidence="3">dTDP-4-dehydrorhamnose 3,5-epimerase</fullName>
        <ecNumber evidence="3">5.1.3.13</ecNumber>
    </recommendedName>
    <alternativeName>
        <fullName evidence="3">Thymidine diphospho-4-keto-rhamnose 3,5-epimerase</fullName>
    </alternativeName>
</protein>
<dbReference type="InterPro" id="IPR011051">
    <property type="entry name" value="RmlC_Cupin_sf"/>
</dbReference>
<dbReference type="SUPFAM" id="SSF51182">
    <property type="entry name" value="RmlC-like cupins"/>
    <property type="match status" value="1"/>
</dbReference>
<proteinExistence type="inferred from homology"/>
<dbReference type="AlphaFoldDB" id="A0A2A6RHA0"/>
<dbReference type="RefSeq" id="WP_097644904.1">
    <property type="nucleotide sequence ID" value="NZ_NQWI01000078.1"/>
</dbReference>